<accession>A0A348G429</accession>
<feature type="domain" description="Amidohydrolase-related" evidence="11">
    <location>
        <begin position="14"/>
        <end position="311"/>
    </location>
</feature>
<dbReference type="InterPro" id="IPR002195">
    <property type="entry name" value="Dihydroorotase_CS"/>
</dbReference>
<keyword evidence="5 9" id="KW-0479">Metal-binding</keyword>
<evidence type="ECO:0000256" key="8">
    <source>
        <dbReference type="ARBA" id="ARBA00022975"/>
    </source>
</evidence>
<evidence type="ECO:0000256" key="4">
    <source>
        <dbReference type="ARBA" id="ARBA00012860"/>
    </source>
</evidence>
<feature type="binding site" evidence="9">
    <location>
        <position position="222"/>
    </location>
    <ligand>
        <name>substrate</name>
    </ligand>
</feature>
<dbReference type="PANTHER" id="PTHR43137">
    <property type="entry name" value="DIHYDROOROTASE"/>
    <property type="match status" value="1"/>
</dbReference>
<evidence type="ECO:0000256" key="2">
    <source>
        <dbReference type="ARBA" id="ARBA00004880"/>
    </source>
</evidence>
<reference evidence="12 13" key="1">
    <citation type="submission" date="2018-08" db="EMBL/GenBank/DDBJ databases">
        <title>Complete genome sequencing of Blastochloris tepida GI.</title>
        <authorList>
            <person name="Tsukatani Y."/>
            <person name="Mori H."/>
        </authorList>
    </citation>
    <scope>NUCLEOTIDE SEQUENCE [LARGE SCALE GENOMIC DNA]</scope>
    <source>
        <strain evidence="12 13">GI</strain>
    </source>
</reference>
<dbReference type="GO" id="GO:0005829">
    <property type="term" value="C:cytosol"/>
    <property type="evidence" value="ECO:0007669"/>
    <property type="project" value="TreeGrafter"/>
</dbReference>
<protein>
    <recommendedName>
        <fullName evidence="4 9">Dihydroorotase</fullName>
        <shortName evidence="9">DHOase</shortName>
        <ecNumber evidence="4 9">3.5.2.3</ecNumber>
    </recommendedName>
</protein>
<dbReference type="InterPro" id="IPR006680">
    <property type="entry name" value="Amidohydro-rel"/>
</dbReference>
<dbReference type="CDD" id="cd01294">
    <property type="entry name" value="DHOase"/>
    <property type="match status" value="1"/>
</dbReference>
<feature type="binding site" evidence="9">
    <location>
        <position position="254"/>
    </location>
    <ligand>
        <name>substrate</name>
    </ligand>
</feature>
<evidence type="ECO:0000256" key="3">
    <source>
        <dbReference type="ARBA" id="ARBA00005631"/>
    </source>
</evidence>
<feature type="binding site" evidence="9">
    <location>
        <begin position="18"/>
        <end position="20"/>
    </location>
    <ligand>
        <name>substrate</name>
    </ligand>
</feature>
<dbReference type="Proteomes" id="UP000266934">
    <property type="component" value="Chromosome"/>
</dbReference>
<keyword evidence="7 9" id="KW-0862">Zinc</keyword>
<evidence type="ECO:0000256" key="9">
    <source>
        <dbReference type="HAMAP-Rule" id="MF_00219"/>
    </source>
</evidence>
<comment type="catalytic activity">
    <reaction evidence="9 10">
        <text>(S)-dihydroorotate + H2O = N-carbamoyl-L-aspartate + H(+)</text>
        <dbReference type="Rhea" id="RHEA:24296"/>
        <dbReference type="ChEBI" id="CHEBI:15377"/>
        <dbReference type="ChEBI" id="CHEBI:15378"/>
        <dbReference type="ChEBI" id="CHEBI:30864"/>
        <dbReference type="ChEBI" id="CHEBI:32814"/>
        <dbReference type="EC" id="3.5.2.3"/>
    </reaction>
</comment>
<feature type="binding site" evidence="9">
    <location>
        <position position="18"/>
    </location>
    <ligand>
        <name>Zn(2+)</name>
        <dbReference type="ChEBI" id="CHEBI:29105"/>
        <label>1</label>
    </ligand>
</feature>
<feature type="binding site" evidence="9">
    <location>
        <position position="250"/>
    </location>
    <ligand>
        <name>Zn(2+)</name>
        <dbReference type="ChEBI" id="CHEBI:29105"/>
        <label>1</label>
    </ligand>
</feature>
<dbReference type="GO" id="GO:0008270">
    <property type="term" value="F:zinc ion binding"/>
    <property type="evidence" value="ECO:0007669"/>
    <property type="project" value="UniProtKB-UniRule"/>
</dbReference>
<feature type="modified residue" description="N6-carboxylysine" evidence="9">
    <location>
        <position position="102"/>
    </location>
</feature>
<evidence type="ECO:0000259" key="11">
    <source>
        <dbReference type="Pfam" id="PF01979"/>
    </source>
</evidence>
<sequence length="360" mass="39310">MANPTTITIRRPDDWHLHLRDGVMLAAVLPFTASQFSRAVIMPNLVPPVRRAAEACAYRSRILAALPHGLNFHPLMTCYLTDETDPDDLIEGQRTGAFFAAKLYPANATTNSQFGVTDLERLNRVLEAMEFAGMPLLVHGEVTDPAVDIFDREAVFIERVLGPIRRRFPALRITLEHVTTADGVAFVEEAGERTGGSVTPHHLTFSRNAMFQGGLRPHFYCLPVAKRERHRQALRAAVTSGHPRFFLGTDSAPHLRSAKESACGCAGLFCAPTALAAYAQVFAEEGALDKFEAFAAENGARFYGLPLNADRITLTAEETDVPEDVPVQGLGTLHPFLGGTRIGWRVDGRPVPARSDAKSG</sequence>
<feature type="binding site" description="via carbamate group" evidence="9">
    <location>
        <position position="102"/>
    </location>
    <ligand>
        <name>Zn(2+)</name>
        <dbReference type="ChEBI" id="CHEBI:29105"/>
        <label>2</label>
    </ligand>
</feature>
<dbReference type="GO" id="GO:0044205">
    <property type="term" value="P:'de novo' UMP biosynthetic process"/>
    <property type="evidence" value="ECO:0007669"/>
    <property type="project" value="UniProtKB-UniRule"/>
</dbReference>
<dbReference type="KEGG" id="blag:BLTE_29970"/>
<comment type="function">
    <text evidence="1 9">Catalyzes the reversible cyclization of carbamoyl aspartate to dihydroorotate.</text>
</comment>
<feature type="binding site" evidence="9">
    <location>
        <position position="44"/>
    </location>
    <ligand>
        <name>substrate</name>
    </ligand>
</feature>
<evidence type="ECO:0000313" key="13">
    <source>
        <dbReference type="Proteomes" id="UP000266934"/>
    </source>
</evidence>
<feature type="binding site" evidence="9">
    <location>
        <position position="177"/>
    </location>
    <ligand>
        <name>Zn(2+)</name>
        <dbReference type="ChEBI" id="CHEBI:29105"/>
        <label>2</label>
    </ligand>
</feature>
<dbReference type="AlphaFoldDB" id="A0A348G429"/>
<dbReference type="InterPro" id="IPR032466">
    <property type="entry name" value="Metal_Hydrolase"/>
</dbReference>
<evidence type="ECO:0000256" key="7">
    <source>
        <dbReference type="ARBA" id="ARBA00022833"/>
    </source>
</evidence>
<keyword evidence="13" id="KW-1185">Reference proteome</keyword>
<dbReference type="PROSITE" id="PS00483">
    <property type="entry name" value="DIHYDROOROTASE_2"/>
    <property type="match status" value="1"/>
</dbReference>
<feature type="binding site" evidence="9">
    <location>
        <position position="139"/>
    </location>
    <ligand>
        <name>substrate</name>
    </ligand>
</feature>
<name>A0A348G429_9HYPH</name>
<dbReference type="EC" id="3.5.2.3" evidence="4 9"/>
<proteinExistence type="inferred from homology"/>
<dbReference type="InterPro" id="IPR004721">
    <property type="entry name" value="DHOdimr"/>
</dbReference>
<evidence type="ECO:0000256" key="5">
    <source>
        <dbReference type="ARBA" id="ARBA00022723"/>
    </source>
</evidence>
<dbReference type="Gene3D" id="3.20.20.140">
    <property type="entry name" value="Metal-dependent hydrolases"/>
    <property type="match status" value="1"/>
</dbReference>
<evidence type="ECO:0000256" key="10">
    <source>
        <dbReference type="RuleBase" id="RU003440"/>
    </source>
</evidence>
<comment type="pathway">
    <text evidence="2 9 10">Pyrimidine metabolism; UMP biosynthesis via de novo pathway; (S)-dihydroorotate from bicarbonate: step 3/3.</text>
</comment>
<evidence type="ECO:0000313" key="12">
    <source>
        <dbReference type="EMBL" id="BBF94312.1"/>
    </source>
</evidence>
<dbReference type="NCBIfam" id="TIGR00856">
    <property type="entry name" value="pyrC_dimer"/>
    <property type="match status" value="1"/>
</dbReference>
<comment type="subunit">
    <text evidence="9">Homodimer.</text>
</comment>
<dbReference type="OrthoDB" id="9808095at2"/>
<feature type="binding site" evidence="9">
    <location>
        <position position="16"/>
    </location>
    <ligand>
        <name>Zn(2+)</name>
        <dbReference type="ChEBI" id="CHEBI:29105"/>
        <label>1</label>
    </ligand>
</feature>
<comment type="similarity">
    <text evidence="3 9 10">Belongs to the metallo-dependent hydrolases superfamily. DHOase family. Class II DHOase subfamily.</text>
</comment>
<dbReference type="PANTHER" id="PTHR43137:SF1">
    <property type="entry name" value="DIHYDROOROTASE"/>
    <property type="match status" value="1"/>
</dbReference>
<evidence type="ECO:0000256" key="6">
    <source>
        <dbReference type="ARBA" id="ARBA00022801"/>
    </source>
</evidence>
<organism evidence="12 13">
    <name type="scientific">Blastochloris tepida</name>
    <dbReference type="NCBI Taxonomy" id="2233851"/>
    <lineage>
        <taxon>Bacteria</taxon>
        <taxon>Pseudomonadati</taxon>
        <taxon>Pseudomonadota</taxon>
        <taxon>Alphaproteobacteria</taxon>
        <taxon>Hyphomicrobiales</taxon>
        <taxon>Blastochloridaceae</taxon>
        <taxon>Blastochloris</taxon>
    </lineage>
</organism>
<dbReference type="PIRSF" id="PIRSF001237">
    <property type="entry name" value="DHOdimr"/>
    <property type="match status" value="1"/>
</dbReference>
<feature type="active site" evidence="9">
    <location>
        <position position="250"/>
    </location>
</feature>
<comment type="cofactor">
    <cofactor evidence="9 10">
        <name>Zn(2+)</name>
        <dbReference type="ChEBI" id="CHEBI:29105"/>
    </cofactor>
    <text evidence="9 10">Binds 2 Zn(2+) ions per subunit.</text>
</comment>
<dbReference type="UniPathway" id="UPA00070">
    <property type="reaction ID" value="UER00117"/>
</dbReference>
<dbReference type="PROSITE" id="PS00482">
    <property type="entry name" value="DIHYDROOROTASE_1"/>
    <property type="match status" value="1"/>
</dbReference>
<dbReference type="EMBL" id="AP018907">
    <property type="protein sequence ID" value="BBF94312.1"/>
    <property type="molecule type" value="Genomic_DNA"/>
</dbReference>
<gene>
    <name evidence="12" type="primary">pyrC_2</name>
    <name evidence="9" type="synonym">pyrC</name>
    <name evidence="12" type="ORF">BLTE_29970</name>
</gene>
<feature type="binding site" description="via carbamate group" evidence="9">
    <location>
        <position position="102"/>
    </location>
    <ligand>
        <name>Zn(2+)</name>
        <dbReference type="ChEBI" id="CHEBI:29105"/>
        <label>1</label>
    </ligand>
</feature>
<evidence type="ECO:0000256" key="1">
    <source>
        <dbReference type="ARBA" id="ARBA00002368"/>
    </source>
</evidence>
<dbReference type="HAMAP" id="MF_00219">
    <property type="entry name" value="PyrC_classII"/>
    <property type="match status" value="1"/>
</dbReference>
<feature type="binding site" evidence="9">
    <location>
        <position position="266"/>
    </location>
    <ligand>
        <name>substrate</name>
    </ligand>
</feature>
<keyword evidence="8 9" id="KW-0665">Pyrimidine biosynthesis</keyword>
<dbReference type="Pfam" id="PF01979">
    <property type="entry name" value="Amidohydro_1"/>
    <property type="match status" value="1"/>
</dbReference>
<dbReference type="GO" id="GO:0006207">
    <property type="term" value="P:'de novo' pyrimidine nucleobase biosynthetic process"/>
    <property type="evidence" value="ECO:0007669"/>
    <property type="project" value="TreeGrafter"/>
</dbReference>
<dbReference type="RefSeq" id="WP_126401430.1">
    <property type="nucleotide sequence ID" value="NZ_AP018907.1"/>
</dbReference>
<feature type="binding site" evidence="9">
    <location>
        <position position="139"/>
    </location>
    <ligand>
        <name>Zn(2+)</name>
        <dbReference type="ChEBI" id="CHEBI:29105"/>
        <label>2</label>
    </ligand>
</feature>
<keyword evidence="6 9" id="KW-0378">Hydrolase</keyword>
<dbReference type="GO" id="GO:0004151">
    <property type="term" value="F:dihydroorotase activity"/>
    <property type="evidence" value="ECO:0007669"/>
    <property type="project" value="UniProtKB-UniRule"/>
</dbReference>
<dbReference type="SUPFAM" id="SSF51556">
    <property type="entry name" value="Metallo-dependent hydrolases"/>
    <property type="match status" value="1"/>
</dbReference>